<reference evidence="2 3" key="1">
    <citation type="journal article" date="2023" name="Plants (Basel)">
        <title>Bridging the Gap: Combining Genomics and Transcriptomics Approaches to Understand Stylosanthes scabra, an Orphan Legume from the Brazilian Caatinga.</title>
        <authorList>
            <person name="Ferreira-Neto J.R.C."/>
            <person name="da Silva M.D."/>
            <person name="Binneck E."/>
            <person name="de Melo N.F."/>
            <person name="da Silva R.H."/>
            <person name="de Melo A.L.T.M."/>
            <person name="Pandolfi V."/>
            <person name="Bustamante F.O."/>
            <person name="Brasileiro-Vidal A.C."/>
            <person name="Benko-Iseppon A.M."/>
        </authorList>
    </citation>
    <scope>NUCLEOTIDE SEQUENCE [LARGE SCALE GENOMIC DNA]</scope>
    <source>
        <tissue evidence="2">Leaves</tissue>
    </source>
</reference>
<protein>
    <submittedName>
        <fullName evidence="2">Uncharacterized protein</fullName>
    </submittedName>
</protein>
<dbReference type="SUPFAM" id="SSF48264">
    <property type="entry name" value="Cytochrome P450"/>
    <property type="match status" value="1"/>
</dbReference>
<comment type="similarity">
    <text evidence="1">Belongs to the cytochrome P450 family.</text>
</comment>
<dbReference type="Gene3D" id="1.10.630.10">
    <property type="entry name" value="Cytochrome P450"/>
    <property type="match status" value="1"/>
</dbReference>
<dbReference type="PANTHER" id="PTHR24291">
    <property type="entry name" value="CYTOCHROME P450 FAMILY 4"/>
    <property type="match status" value="1"/>
</dbReference>
<gene>
    <name evidence="2" type="ORF">PIB30_044711</name>
</gene>
<dbReference type="InterPro" id="IPR001128">
    <property type="entry name" value="Cyt_P450"/>
</dbReference>
<sequence length="91" mass="9980">MVYSKISMVGKNPSKYEQEDIYRMPLLLATIYESARLLPTGPMLQTCSLEHDLSLSTGVTIPAGAVLVVPIQLVQTDDTSWGSDASDFNPY</sequence>
<evidence type="ECO:0000256" key="1">
    <source>
        <dbReference type="ARBA" id="ARBA00010617"/>
    </source>
</evidence>
<dbReference type="Pfam" id="PF00067">
    <property type="entry name" value="p450"/>
    <property type="match status" value="1"/>
</dbReference>
<keyword evidence="3" id="KW-1185">Reference proteome</keyword>
<evidence type="ECO:0000313" key="3">
    <source>
        <dbReference type="Proteomes" id="UP001341840"/>
    </source>
</evidence>
<dbReference type="EMBL" id="JASCZI010121097">
    <property type="protein sequence ID" value="MED6159707.1"/>
    <property type="molecule type" value="Genomic_DNA"/>
</dbReference>
<organism evidence="2 3">
    <name type="scientific">Stylosanthes scabra</name>
    <dbReference type="NCBI Taxonomy" id="79078"/>
    <lineage>
        <taxon>Eukaryota</taxon>
        <taxon>Viridiplantae</taxon>
        <taxon>Streptophyta</taxon>
        <taxon>Embryophyta</taxon>
        <taxon>Tracheophyta</taxon>
        <taxon>Spermatophyta</taxon>
        <taxon>Magnoliopsida</taxon>
        <taxon>eudicotyledons</taxon>
        <taxon>Gunneridae</taxon>
        <taxon>Pentapetalae</taxon>
        <taxon>rosids</taxon>
        <taxon>fabids</taxon>
        <taxon>Fabales</taxon>
        <taxon>Fabaceae</taxon>
        <taxon>Papilionoideae</taxon>
        <taxon>50 kb inversion clade</taxon>
        <taxon>dalbergioids sensu lato</taxon>
        <taxon>Dalbergieae</taxon>
        <taxon>Pterocarpus clade</taxon>
        <taxon>Stylosanthes</taxon>
    </lineage>
</organism>
<name>A0ABU6UEK9_9FABA</name>
<accession>A0ABU6UEK9</accession>
<comment type="caution">
    <text evidence="2">The sequence shown here is derived from an EMBL/GenBank/DDBJ whole genome shotgun (WGS) entry which is preliminary data.</text>
</comment>
<dbReference type="PANTHER" id="PTHR24291:SF185">
    <property type="entry name" value="PREMNASPIRODIENE OXYGENASE-LIKE"/>
    <property type="match status" value="1"/>
</dbReference>
<dbReference type="InterPro" id="IPR036396">
    <property type="entry name" value="Cyt_P450_sf"/>
</dbReference>
<proteinExistence type="inferred from homology"/>
<evidence type="ECO:0000313" key="2">
    <source>
        <dbReference type="EMBL" id="MED6159707.1"/>
    </source>
</evidence>
<dbReference type="Proteomes" id="UP001341840">
    <property type="component" value="Unassembled WGS sequence"/>
</dbReference>
<dbReference type="InterPro" id="IPR050196">
    <property type="entry name" value="Cytochrome_P450_Monoox"/>
</dbReference>